<evidence type="ECO:0000256" key="1">
    <source>
        <dbReference type="ARBA" id="ARBA00005695"/>
    </source>
</evidence>
<comment type="similarity">
    <text evidence="1">Belongs to the bacterial solute-binding protein 5 family.</text>
</comment>
<dbReference type="Gene3D" id="3.40.190.10">
    <property type="entry name" value="Periplasmic binding protein-like II"/>
    <property type="match status" value="1"/>
</dbReference>
<evidence type="ECO:0000256" key="3">
    <source>
        <dbReference type="ARBA" id="ARBA00022729"/>
    </source>
</evidence>
<gene>
    <name evidence="5" type="ORF">CB0940_04458</name>
    <name evidence="6" type="ORF">RHO25_006331</name>
</gene>
<dbReference type="EMBL" id="CP134187">
    <property type="protein sequence ID" value="WPB01701.1"/>
    <property type="molecule type" value="Genomic_DNA"/>
</dbReference>
<dbReference type="GO" id="GO:0042597">
    <property type="term" value="C:periplasmic space"/>
    <property type="evidence" value="ECO:0007669"/>
    <property type="project" value="UniProtKB-ARBA"/>
</dbReference>
<dbReference type="GO" id="GO:0015833">
    <property type="term" value="P:peptide transport"/>
    <property type="evidence" value="ECO:0007669"/>
    <property type="project" value="TreeGrafter"/>
</dbReference>
<dbReference type="Gene3D" id="3.10.105.10">
    <property type="entry name" value="Dipeptide-binding Protein, Domain 3"/>
    <property type="match status" value="1"/>
</dbReference>
<dbReference type="Proteomes" id="UP001302367">
    <property type="component" value="Chromosome 4"/>
</dbReference>
<dbReference type="PIRSF" id="PIRSF002741">
    <property type="entry name" value="MppA"/>
    <property type="match status" value="1"/>
</dbReference>
<dbReference type="OrthoDB" id="3472756at2759"/>
<dbReference type="PANTHER" id="PTHR30290">
    <property type="entry name" value="PERIPLASMIC BINDING COMPONENT OF ABC TRANSPORTER"/>
    <property type="match status" value="1"/>
</dbReference>
<evidence type="ECO:0000313" key="8">
    <source>
        <dbReference type="Proteomes" id="UP001302367"/>
    </source>
</evidence>
<dbReference type="GO" id="GO:0043190">
    <property type="term" value="C:ATP-binding cassette (ABC) transporter complex"/>
    <property type="evidence" value="ECO:0007669"/>
    <property type="project" value="InterPro"/>
</dbReference>
<dbReference type="InterPro" id="IPR030678">
    <property type="entry name" value="Peptide/Ni-bd"/>
</dbReference>
<dbReference type="AlphaFoldDB" id="A0A2G5HL26"/>
<evidence type="ECO:0000313" key="6">
    <source>
        <dbReference type="EMBL" id="WPB01701.1"/>
    </source>
</evidence>
<dbReference type="EMBL" id="LKMD01000105">
    <property type="protein sequence ID" value="PIA93266.1"/>
    <property type="molecule type" value="Genomic_DNA"/>
</dbReference>
<feature type="domain" description="Solute-binding protein family 5" evidence="4">
    <location>
        <begin position="48"/>
        <end position="370"/>
    </location>
</feature>
<dbReference type="InterPro" id="IPR000914">
    <property type="entry name" value="SBP_5_dom"/>
</dbReference>
<name>A0A2G5HL26_CERBT</name>
<dbReference type="GO" id="GO:1904680">
    <property type="term" value="F:peptide transmembrane transporter activity"/>
    <property type="evidence" value="ECO:0007669"/>
    <property type="project" value="TreeGrafter"/>
</dbReference>
<dbReference type="Proteomes" id="UP000230605">
    <property type="component" value="Chromosome 4"/>
</dbReference>
<evidence type="ECO:0000259" key="4">
    <source>
        <dbReference type="Pfam" id="PF00496"/>
    </source>
</evidence>
<sequence>MPTTTKSLRIALENVDFRLPTQVTDDNSVLALKSLVFEPLITWRPHGEFKPGLFASWTASPDARIWSFHIRDGTTYHDGVPCTAEKVVEYIKGLLDSTDYFGMKWSYARYFATTTFSAADERTVRVESTAPFGDLPQIFKDFWPCRINVDGKPILGTGPYRVAEFSRQNGRGHAVLELIDASTKTHLPTTITAIHEPSASKRLALLRDGSVDLALNLERISDRSLLDFQPPLLWGRQTSTLSVIYYLNNFTGLFSHPSARLTANLAISKTDLNQDVYHGLATAAATAVSPFHLGFREANLSPIPYDAALARSLLSSLKLSDLPEDQKVPTSITLRTPTYMPEHAEKISAFIASSLEAVGFPPIEVKVEYNRPEYARSIGLNKDLGDLALFDSTPNTTFRVLDDKVSQRKSEEKTWWMGYRDEEFERLFEDARNLGVDVQIADDKGENGKGRADLYAKCLKRLQDNPPWVYVAHPDVVWAAREGVDVDIGPTGVLKIK</sequence>
<protein>
    <recommendedName>
        <fullName evidence="4">Solute-binding protein family 5 domain-containing protein</fullName>
    </recommendedName>
</protein>
<dbReference type="PANTHER" id="PTHR30290:SF9">
    <property type="entry name" value="OLIGOPEPTIDE-BINDING PROTEIN APPA"/>
    <property type="match status" value="1"/>
</dbReference>
<reference evidence="5 7" key="1">
    <citation type="submission" date="2015-10" db="EMBL/GenBank/DDBJ databases">
        <title>The cercosporin biosynthetic gene cluster was horizontally transferred to several fungal lineages and shown to be expanded in Cercospora beticola based on microsynteny with recipient genomes.</title>
        <authorList>
            <person name="De Jonge R."/>
            <person name="Ebert M.K."/>
            <person name="Suttle J.C."/>
            <person name="Jurick Ii W.M."/>
            <person name="Secor G.A."/>
            <person name="Thomma B.P."/>
            <person name="Van De Peer Y."/>
            <person name="Bolton M.D."/>
        </authorList>
    </citation>
    <scope>NUCLEOTIDE SEQUENCE [LARGE SCALE GENOMIC DNA]</scope>
    <source>
        <strain evidence="5 7">09-40</strain>
    </source>
</reference>
<evidence type="ECO:0000313" key="5">
    <source>
        <dbReference type="EMBL" id="PIA93266.1"/>
    </source>
</evidence>
<dbReference type="InterPro" id="IPR039424">
    <property type="entry name" value="SBP_5"/>
</dbReference>
<keyword evidence="2" id="KW-0813">Transport</keyword>
<evidence type="ECO:0000313" key="7">
    <source>
        <dbReference type="Proteomes" id="UP000230605"/>
    </source>
</evidence>
<keyword evidence="8" id="KW-1185">Reference proteome</keyword>
<dbReference type="Pfam" id="PF00496">
    <property type="entry name" value="SBP_bac_5"/>
    <property type="match status" value="1"/>
</dbReference>
<keyword evidence="3" id="KW-0732">Signal</keyword>
<accession>A0A2G5HL26</accession>
<evidence type="ECO:0000256" key="2">
    <source>
        <dbReference type="ARBA" id="ARBA00022448"/>
    </source>
</evidence>
<proteinExistence type="inferred from homology"/>
<organism evidence="5 7">
    <name type="scientific">Cercospora beticola</name>
    <name type="common">Sugarbeet leaf spot fungus</name>
    <dbReference type="NCBI Taxonomy" id="122368"/>
    <lineage>
        <taxon>Eukaryota</taxon>
        <taxon>Fungi</taxon>
        <taxon>Dikarya</taxon>
        <taxon>Ascomycota</taxon>
        <taxon>Pezizomycotina</taxon>
        <taxon>Dothideomycetes</taxon>
        <taxon>Dothideomycetidae</taxon>
        <taxon>Mycosphaerellales</taxon>
        <taxon>Mycosphaerellaceae</taxon>
        <taxon>Cercospora</taxon>
    </lineage>
</organism>
<dbReference type="SUPFAM" id="SSF53850">
    <property type="entry name" value="Periplasmic binding protein-like II"/>
    <property type="match status" value="1"/>
</dbReference>
<reference evidence="6 8" key="2">
    <citation type="submission" date="2023-09" db="EMBL/GenBank/DDBJ databases">
        <title>Complete-Gapless Cercospora beticola genome.</title>
        <authorList>
            <person name="Wyatt N.A."/>
            <person name="Spanner R.E."/>
            <person name="Bolton M.D."/>
        </authorList>
    </citation>
    <scope>NUCLEOTIDE SEQUENCE [LARGE SCALE GENOMIC DNA]</scope>
    <source>
        <strain evidence="6">Cb09-40</strain>
    </source>
</reference>